<evidence type="ECO:0000313" key="4">
    <source>
        <dbReference type="Proteomes" id="UP001308179"/>
    </source>
</evidence>
<gene>
    <name evidence="3" type="ORF">LTR32_006153</name>
</gene>
<evidence type="ECO:0000256" key="1">
    <source>
        <dbReference type="ARBA" id="ARBA00023002"/>
    </source>
</evidence>
<accession>A0ABR0KZW7</accession>
<organism evidence="3 4">
    <name type="scientific">Rachicladosporium monterosium</name>
    <dbReference type="NCBI Taxonomy" id="1507873"/>
    <lineage>
        <taxon>Eukaryota</taxon>
        <taxon>Fungi</taxon>
        <taxon>Dikarya</taxon>
        <taxon>Ascomycota</taxon>
        <taxon>Pezizomycotina</taxon>
        <taxon>Dothideomycetes</taxon>
        <taxon>Dothideomycetidae</taxon>
        <taxon>Cladosporiales</taxon>
        <taxon>Cladosporiaceae</taxon>
        <taxon>Rachicladosporium</taxon>
    </lineage>
</organism>
<reference evidence="3 4" key="1">
    <citation type="submission" date="2023-08" db="EMBL/GenBank/DDBJ databases">
        <title>Black Yeasts Isolated from many extreme environments.</title>
        <authorList>
            <person name="Coleine C."/>
            <person name="Stajich J.E."/>
            <person name="Selbmann L."/>
        </authorList>
    </citation>
    <scope>NUCLEOTIDE SEQUENCE [LARGE SCALE GENOMIC DNA]</scope>
    <source>
        <strain evidence="3 4">CCFEE 5386</strain>
    </source>
</reference>
<evidence type="ECO:0000313" key="3">
    <source>
        <dbReference type="EMBL" id="KAK5141243.1"/>
    </source>
</evidence>
<protein>
    <recommendedName>
        <fullName evidence="2">TauD/TfdA-like domain-containing protein</fullName>
    </recommendedName>
</protein>
<feature type="domain" description="TauD/TfdA-like" evidence="2">
    <location>
        <begin position="7"/>
        <end position="103"/>
    </location>
</feature>
<dbReference type="InterPro" id="IPR003819">
    <property type="entry name" value="TauD/TfdA-like"/>
</dbReference>
<sequence>HGRDPAYIKRAVLYHHKGKIIFSFSRRLLVGHPPHDPRTPGIPGLIEAQAEALDAVHFAAKKFEIRPTMQRGDLRFINNMGLLHCREAFEDDANNARHLIRLWLHNELMCWKLPEPLRLAWARVFEDEDRKEYFDITPPKKDGVLLRVAGTSD</sequence>
<dbReference type="InterPro" id="IPR042098">
    <property type="entry name" value="TauD-like_sf"/>
</dbReference>
<keyword evidence="1" id="KW-0560">Oxidoreductase</keyword>
<dbReference type="EMBL" id="JAVRRR010000621">
    <property type="protein sequence ID" value="KAK5141243.1"/>
    <property type="molecule type" value="Genomic_DNA"/>
</dbReference>
<proteinExistence type="predicted"/>
<dbReference type="SUPFAM" id="SSF51197">
    <property type="entry name" value="Clavaminate synthase-like"/>
    <property type="match status" value="1"/>
</dbReference>
<dbReference type="Pfam" id="PF02668">
    <property type="entry name" value="TauD"/>
    <property type="match status" value="1"/>
</dbReference>
<dbReference type="Gene3D" id="3.60.130.10">
    <property type="entry name" value="Clavaminate synthase-like"/>
    <property type="match status" value="1"/>
</dbReference>
<dbReference type="Proteomes" id="UP001308179">
    <property type="component" value="Unassembled WGS sequence"/>
</dbReference>
<keyword evidence="4" id="KW-1185">Reference proteome</keyword>
<name>A0ABR0KZW7_9PEZI</name>
<evidence type="ECO:0000259" key="2">
    <source>
        <dbReference type="Pfam" id="PF02668"/>
    </source>
</evidence>
<feature type="non-terminal residue" evidence="3">
    <location>
        <position position="1"/>
    </location>
</feature>
<comment type="caution">
    <text evidence="3">The sequence shown here is derived from an EMBL/GenBank/DDBJ whole genome shotgun (WGS) entry which is preliminary data.</text>
</comment>